<dbReference type="Pfam" id="PF21365">
    <property type="entry name" value="Glyco_hydro_31_3rd"/>
    <property type="match status" value="1"/>
</dbReference>
<dbReference type="InterPro" id="IPR025887">
    <property type="entry name" value="Glyco_hydro_31_N_dom"/>
</dbReference>
<accession>A0A495WAC4</accession>
<dbReference type="Pfam" id="PF01055">
    <property type="entry name" value="Glyco_hydro_31_2nd"/>
    <property type="match status" value="1"/>
</dbReference>
<dbReference type="InterPro" id="IPR013780">
    <property type="entry name" value="Glyco_hydro_b"/>
</dbReference>
<dbReference type="Gene3D" id="2.60.40.1180">
    <property type="entry name" value="Golgi alpha-mannosidase II"/>
    <property type="match status" value="2"/>
</dbReference>
<evidence type="ECO:0000256" key="1">
    <source>
        <dbReference type="ARBA" id="ARBA00007806"/>
    </source>
</evidence>
<dbReference type="InterPro" id="IPR033403">
    <property type="entry name" value="DUF5110"/>
</dbReference>
<keyword evidence="2" id="KW-0326">Glycosidase</keyword>
<gene>
    <name evidence="7" type="ORF">BC742_1445</name>
</gene>
<evidence type="ECO:0000259" key="3">
    <source>
        <dbReference type="Pfam" id="PF01055"/>
    </source>
</evidence>
<dbReference type="Pfam" id="PF13802">
    <property type="entry name" value="Gal_mutarotas_2"/>
    <property type="match status" value="1"/>
</dbReference>
<keyword evidence="2 7" id="KW-0378">Hydrolase</keyword>
<reference evidence="7 8" key="1">
    <citation type="submission" date="2018-10" db="EMBL/GenBank/DDBJ databases">
        <title>Genomic Encyclopedia of Archaeal and Bacterial Type Strains, Phase II (KMG-II): from individual species to whole genera.</title>
        <authorList>
            <person name="Goeker M."/>
        </authorList>
    </citation>
    <scope>NUCLEOTIDE SEQUENCE [LARGE SCALE GENOMIC DNA]</scope>
    <source>
        <strain evidence="7 8">NSB1</strain>
    </source>
</reference>
<dbReference type="PROSITE" id="PS51257">
    <property type="entry name" value="PROKAR_LIPOPROTEIN"/>
    <property type="match status" value="1"/>
</dbReference>
<dbReference type="Pfam" id="PF17137">
    <property type="entry name" value="DUF5110"/>
    <property type="match status" value="1"/>
</dbReference>
<feature type="domain" description="DUF5110" evidence="5">
    <location>
        <begin position="690"/>
        <end position="755"/>
    </location>
</feature>
<dbReference type="GO" id="GO:0004553">
    <property type="term" value="F:hydrolase activity, hydrolyzing O-glycosyl compounds"/>
    <property type="evidence" value="ECO:0007669"/>
    <property type="project" value="InterPro"/>
</dbReference>
<dbReference type="OrthoDB" id="176168at2"/>
<evidence type="ECO:0000259" key="6">
    <source>
        <dbReference type="Pfam" id="PF21365"/>
    </source>
</evidence>
<dbReference type="CDD" id="cd06591">
    <property type="entry name" value="GH31_xylosidase_XylS"/>
    <property type="match status" value="1"/>
</dbReference>
<dbReference type="RefSeq" id="WP_022603027.1">
    <property type="nucleotide sequence ID" value="NZ_KI440835.1"/>
</dbReference>
<protein>
    <submittedName>
        <fullName evidence="7">Alpha-D-xyloside xylohydrolase</fullName>
    </submittedName>
</protein>
<evidence type="ECO:0000313" key="7">
    <source>
        <dbReference type="EMBL" id="RKT58369.1"/>
    </source>
</evidence>
<evidence type="ECO:0000259" key="5">
    <source>
        <dbReference type="Pfam" id="PF17137"/>
    </source>
</evidence>
<dbReference type="GO" id="GO:0005975">
    <property type="term" value="P:carbohydrate metabolic process"/>
    <property type="evidence" value="ECO:0007669"/>
    <property type="project" value="InterPro"/>
</dbReference>
<dbReference type="PANTHER" id="PTHR43863">
    <property type="entry name" value="HYDROLASE, PUTATIVE (AFU_ORTHOLOGUE AFUA_1G03140)-RELATED"/>
    <property type="match status" value="1"/>
</dbReference>
<evidence type="ECO:0000256" key="2">
    <source>
        <dbReference type="RuleBase" id="RU361185"/>
    </source>
</evidence>
<dbReference type="SUPFAM" id="SSF51011">
    <property type="entry name" value="Glycosyl hydrolase domain"/>
    <property type="match status" value="1"/>
</dbReference>
<name>A0A495WAC4_9BACT</name>
<dbReference type="GeneID" id="92928748"/>
<keyword evidence="8" id="KW-1185">Reference proteome</keyword>
<dbReference type="InterPro" id="IPR017853">
    <property type="entry name" value="GH"/>
</dbReference>
<dbReference type="Gene3D" id="2.60.40.1760">
    <property type="entry name" value="glycosyl hydrolase (family 31)"/>
    <property type="match status" value="1"/>
</dbReference>
<evidence type="ECO:0000313" key="8">
    <source>
        <dbReference type="Proteomes" id="UP000269493"/>
    </source>
</evidence>
<evidence type="ECO:0000259" key="4">
    <source>
        <dbReference type="Pfam" id="PF13802"/>
    </source>
</evidence>
<sequence>MKMIDRICILLVFLLSGCSVSETGIISFREDNVDYRVEFFSPRIVRILSYPSGDTLVTKRLVVDTSLPRYTGYTVKDNSSEYRFVTPELIILFDKKEKAFEFREVGTDRLLLREKNNGEARTFRRDTVAEEPCLHVTQRFVPTEKEGLYGLGQYQTGVMNYRGDTALLLQANMDIVNPFLISTNRYGILWDNYSETRFRDNEQGYSFDSEVGDASDYYFVYGENMDEVIAGYRTLTGRVPMFGKWVFGFWQSKERYRSFSELENVVKRYREDSIPLDNIVQDWEYWGDKTHWNGLMFDTLNFSRPKETIARLQNDYHVHFTLSVWPGFGKETSVYRDLDSIHALFDEPTWAGYKVFDAYNPYAREIFWNHLKRGLYDQGVDGWWMDATEPSFRDGFTQLKQAEKTKSAGNTYIGSFHRYLNVYSLELLRFLHDKLRTENDEKRVFILTRSAFASQQRYATAVWSGDVSASWENFRKQIAAGINLSMSGIPYWTSDIGGFFVTERDACFPKGLDDPAYKELYLRWFQFGCFSPLFRAHGTNVPREIWQFGEPSSVYYDTQLKYIRLRYKLLPYIYSVSRQVTERHGSVMKGLCMDFVSDTSTYDIADAYMFGPSLLVSPVVTPGAREKSTYLPGHSGTYWYDFYSGEAYRGGRMQKTSSPLDVIPLFVRGGSILPMTDVKQYVSECPDLKVELRIYTGADASFEWYDDEGDSYRYENGEFAICPVLWDESDKSVTLGDRIGKYRNMTENQRVIVKVYFPEQSTPIEREIFYTGEKIKIDFK</sequence>
<dbReference type="InterPro" id="IPR011013">
    <property type="entry name" value="Gal_mutarotase_sf_dom"/>
</dbReference>
<feature type="domain" description="Glycosyl hydrolase family 31 C-terminal" evidence="6">
    <location>
        <begin position="586"/>
        <end position="673"/>
    </location>
</feature>
<comment type="similarity">
    <text evidence="1 2">Belongs to the glycosyl hydrolase 31 family.</text>
</comment>
<dbReference type="PANTHER" id="PTHR43863:SF2">
    <property type="entry name" value="MALTASE-GLUCOAMYLASE"/>
    <property type="match status" value="1"/>
</dbReference>
<dbReference type="CDD" id="cd14752">
    <property type="entry name" value="GH31_N"/>
    <property type="match status" value="1"/>
</dbReference>
<dbReference type="InterPro" id="IPR048395">
    <property type="entry name" value="Glyco_hydro_31_C"/>
</dbReference>
<dbReference type="EMBL" id="RBXN01000004">
    <property type="protein sequence ID" value="RKT58369.1"/>
    <property type="molecule type" value="Genomic_DNA"/>
</dbReference>
<dbReference type="AlphaFoldDB" id="A0A495WAC4"/>
<dbReference type="SUPFAM" id="SSF74650">
    <property type="entry name" value="Galactose mutarotase-like"/>
    <property type="match status" value="1"/>
</dbReference>
<dbReference type="Proteomes" id="UP000269493">
    <property type="component" value="Unassembled WGS sequence"/>
</dbReference>
<dbReference type="GO" id="GO:0030246">
    <property type="term" value="F:carbohydrate binding"/>
    <property type="evidence" value="ECO:0007669"/>
    <property type="project" value="InterPro"/>
</dbReference>
<proteinExistence type="inferred from homology"/>
<feature type="domain" description="Glycoside hydrolase family 31 TIM barrel" evidence="3">
    <location>
        <begin position="240"/>
        <end position="575"/>
    </location>
</feature>
<dbReference type="SUPFAM" id="SSF51445">
    <property type="entry name" value="(Trans)glycosidases"/>
    <property type="match status" value="1"/>
</dbReference>
<dbReference type="InterPro" id="IPR051816">
    <property type="entry name" value="Glycosyl_Hydrolase_31"/>
</dbReference>
<comment type="caution">
    <text evidence="7">The sequence shown here is derived from an EMBL/GenBank/DDBJ whole genome shotgun (WGS) entry which is preliminary data.</text>
</comment>
<dbReference type="Gene3D" id="3.20.20.80">
    <property type="entry name" value="Glycosidases"/>
    <property type="match status" value="1"/>
</dbReference>
<dbReference type="InterPro" id="IPR000322">
    <property type="entry name" value="Glyco_hydro_31_TIM"/>
</dbReference>
<organism evidence="7 8">
    <name type="scientific">Coprobacter fastidiosus NSB1 = JCM 33896</name>
    <dbReference type="NCBI Taxonomy" id="1349822"/>
    <lineage>
        <taxon>Bacteria</taxon>
        <taxon>Pseudomonadati</taxon>
        <taxon>Bacteroidota</taxon>
        <taxon>Bacteroidia</taxon>
        <taxon>Bacteroidales</taxon>
        <taxon>Barnesiellaceae</taxon>
        <taxon>Coprobacter</taxon>
    </lineage>
</organism>
<feature type="domain" description="Glycoside hydrolase family 31 N-terminal" evidence="4">
    <location>
        <begin position="35"/>
        <end position="198"/>
    </location>
</feature>